<organism evidence="1 2">
    <name type="scientific">Tenacibaculum gallaicum</name>
    <dbReference type="NCBI Taxonomy" id="561505"/>
    <lineage>
        <taxon>Bacteria</taxon>
        <taxon>Pseudomonadati</taxon>
        <taxon>Bacteroidota</taxon>
        <taxon>Flavobacteriia</taxon>
        <taxon>Flavobacteriales</taxon>
        <taxon>Flavobacteriaceae</taxon>
        <taxon>Tenacibaculum</taxon>
    </lineage>
</organism>
<sequence length="82" mass="9385">MKESVIIKGKSTVVFEKIPDGEYAIICFHNKNSNNRMDFEPNGMPLEDYGASNNNLLRFDPPQYKAAKFLVKDKNVSFDIKL</sequence>
<reference evidence="1 2" key="1">
    <citation type="submission" date="2018-08" db="EMBL/GenBank/DDBJ databases">
        <title>Genomic Encyclopedia of Type Strains, Phase IV (KMG-IV): sequencing the most valuable type-strain genomes for metagenomic binning, comparative biology and taxonomic classification.</title>
        <authorList>
            <person name="Goeker M."/>
        </authorList>
    </citation>
    <scope>NUCLEOTIDE SEQUENCE [LARGE SCALE GENOMIC DNA]</scope>
    <source>
        <strain evidence="1 2">DSM 18841</strain>
    </source>
</reference>
<dbReference type="EMBL" id="QUNS01000004">
    <property type="protein sequence ID" value="REH50543.1"/>
    <property type="molecule type" value="Genomic_DNA"/>
</dbReference>
<evidence type="ECO:0000313" key="1">
    <source>
        <dbReference type="EMBL" id="REH50543.1"/>
    </source>
</evidence>
<comment type="caution">
    <text evidence="1">The sequence shown here is derived from an EMBL/GenBank/DDBJ whole genome shotgun (WGS) entry which is preliminary data.</text>
</comment>
<dbReference type="InterPro" id="IPR018673">
    <property type="entry name" value="DUF2141"/>
</dbReference>
<evidence type="ECO:0000313" key="2">
    <source>
        <dbReference type="Proteomes" id="UP000256884"/>
    </source>
</evidence>
<dbReference type="Proteomes" id="UP000256884">
    <property type="component" value="Unassembled WGS sequence"/>
</dbReference>
<keyword evidence="2" id="KW-1185">Reference proteome</keyword>
<accession>A0A3E0HVJ2</accession>
<dbReference type="AlphaFoldDB" id="A0A3E0HVJ2"/>
<gene>
    <name evidence="1" type="ORF">C7448_104155</name>
</gene>
<dbReference type="Pfam" id="PF09912">
    <property type="entry name" value="DUF2141"/>
    <property type="match status" value="1"/>
</dbReference>
<protein>
    <submittedName>
        <fullName evidence="1">Uncharacterized protein DUF2141</fullName>
    </submittedName>
</protein>
<proteinExistence type="predicted"/>
<name>A0A3E0HVJ2_9FLAO</name>